<keyword evidence="5" id="KW-1185">Reference proteome</keyword>
<dbReference type="GO" id="GO:0005737">
    <property type="term" value="C:cytoplasm"/>
    <property type="evidence" value="ECO:0007669"/>
    <property type="project" value="UniProtKB-ARBA"/>
</dbReference>
<sequence length="357" mass="40881">MLPVTEPDSPIAIPIAVWERVKRTDRIKLRYSNFDSEDDNEYHVAEEEEDLKNFQICPAKPNQSNTEYADREPRKPMPTETGQSWEPSSWDIPPRPPKRPIPGNPAPAVNRDLKPSRRPKSPLGLENISQKTREPSLNCQYPSPLQHDPKPPYQKTCQPTLELAANKREPLGEIEIPLSPVTDIPWTWKRKTLTERDATSGIRLHHEWPQTKEDKNNSSYTPQSKPLEVSDEEDWYVGSFSRVEAEHALHLVNREGAFLVRDCSKNTSNEPFVLVVFYDKRVFNIQIRFSEATRKYTLGTGLRTNDLFDSVADIIKFHSIFPIVLIDGRSSAGPDRAKRTCVLMYPVTKKDMAQLLG</sequence>
<feature type="region of interest" description="Disordered" evidence="3">
    <location>
        <begin position="201"/>
        <end position="226"/>
    </location>
</feature>
<dbReference type="PANTHER" id="PTHR14098:SF2">
    <property type="entry name" value="CYTOKINE-DEPENDENT HEMATOPOIETIC CELL LINKER"/>
    <property type="match status" value="1"/>
</dbReference>
<keyword evidence="1 2" id="KW-0727">SH2 domain</keyword>
<accession>A0A6J2UPN8</accession>
<feature type="compositionally biased region" description="Basic and acidic residues" evidence="3">
    <location>
        <begin position="68"/>
        <end position="77"/>
    </location>
</feature>
<dbReference type="AlphaFoldDB" id="A0A6J2UPN8"/>
<name>A0A6J2UPN8_CHACN</name>
<dbReference type="GO" id="GO:0035556">
    <property type="term" value="P:intracellular signal transduction"/>
    <property type="evidence" value="ECO:0007669"/>
    <property type="project" value="TreeGrafter"/>
</dbReference>
<dbReference type="Proteomes" id="UP000504632">
    <property type="component" value="Chromosome 2"/>
</dbReference>
<evidence type="ECO:0000256" key="3">
    <source>
        <dbReference type="SAM" id="MobiDB-lite"/>
    </source>
</evidence>
<evidence type="ECO:0000256" key="2">
    <source>
        <dbReference type="PROSITE-ProRule" id="PRU00191"/>
    </source>
</evidence>
<dbReference type="RefSeq" id="XP_030621232.1">
    <property type="nucleotide sequence ID" value="XM_030765372.1"/>
</dbReference>
<dbReference type="GO" id="GO:0007169">
    <property type="term" value="P:cell surface receptor protein tyrosine kinase signaling pathway"/>
    <property type="evidence" value="ECO:0007669"/>
    <property type="project" value="TreeGrafter"/>
</dbReference>
<feature type="region of interest" description="Disordered" evidence="3">
    <location>
        <begin position="33"/>
        <end position="151"/>
    </location>
</feature>
<feature type="compositionally biased region" description="Polar residues" evidence="3">
    <location>
        <begin position="127"/>
        <end position="143"/>
    </location>
</feature>
<gene>
    <name evidence="6" type="primary">clnk</name>
</gene>
<evidence type="ECO:0000313" key="6">
    <source>
        <dbReference type="RefSeq" id="XP_030621232.1"/>
    </source>
</evidence>
<dbReference type="PANTHER" id="PTHR14098">
    <property type="entry name" value="SH2 DOMAIN CONTAINING PROTEIN"/>
    <property type="match status" value="1"/>
</dbReference>
<protein>
    <submittedName>
        <fullName evidence="6">Cytokine-dependent hematopoietic cell linker</fullName>
    </submittedName>
</protein>
<reference evidence="6" key="1">
    <citation type="submission" date="2025-08" db="UniProtKB">
        <authorList>
            <consortium name="RefSeq"/>
        </authorList>
    </citation>
    <scope>IDENTIFICATION</scope>
</reference>
<dbReference type="GeneID" id="115804884"/>
<feature type="compositionally biased region" description="Basic and acidic residues" evidence="3">
    <location>
        <begin position="201"/>
        <end position="216"/>
    </location>
</feature>
<proteinExistence type="predicted"/>
<feature type="compositionally biased region" description="Acidic residues" evidence="3">
    <location>
        <begin position="35"/>
        <end position="50"/>
    </location>
</feature>
<dbReference type="CTD" id="116449"/>
<organism evidence="5 6">
    <name type="scientific">Chanos chanos</name>
    <name type="common">Milkfish</name>
    <name type="synonym">Mugil chanos</name>
    <dbReference type="NCBI Taxonomy" id="29144"/>
    <lineage>
        <taxon>Eukaryota</taxon>
        <taxon>Metazoa</taxon>
        <taxon>Chordata</taxon>
        <taxon>Craniata</taxon>
        <taxon>Vertebrata</taxon>
        <taxon>Euteleostomi</taxon>
        <taxon>Actinopterygii</taxon>
        <taxon>Neopterygii</taxon>
        <taxon>Teleostei</taxon>
        <taxon>Ostariophysi</taxon>
        <taxon>Gonorynchiformes</taxon>
        <taxon>Chanidae</taxon>
        <taxon>Chanos</taxon>
    </lineage>
</organism>
<dbReference type="OrthoDB" id="9945442at2759"/>
<dbReference type="Gene3D" id="3.30.505.10">
    <property type="entry name" value="SH2 domain"/>
    <property type="match status" value="1"/>
</dbReference>
<feature type="compositionally biased region" description="Pro residues" evidence="3">
    <location>
        <begin position="93"/>
        <end position="105"/>
    </location>
</feature>
<evidence type="ECO:0000313" key="5">
    <source>
        <dbReference type="Proteomes" id="UP000504632"/>
    </source>
</evidence>
<dbReference type="Pfam" id="PF00017">
    <property type="entry name" value="SH2"/>
    <property type="match status" value="1"/>
</dbReference>
<dbReference type="InterPro" id="IPR000980">
    <property type="entry name" value="SH2"/>
</dbReference>
<evidence type="ECO:0000256" key="1">
    <source>
        <dbReference type="ARBA" id="ARBA00022999"/>
    </source>
</evidence>
<dbReference type="InterPro" id="IPR051751">
    <property type="entry name" value="Immunoreceptor_sig_adapters"/>
</dbReference>
<dbReference type="SUPFAM" id="SSF55550">
    <property type="entry name" value="SH2 domain"/>
    <property type="match status" value="1"/>
</dbReference>
<dbReference type="InParanoid" id="A0A6J2UPN8"/>
<dbReference type="PROSITE" id="PS50001">
    <property type="entry name" value="SH2"/>
    <property type="match status" value="1"/>
</dbReference>
<dbReference type="FunFam" id="3.30.505.10:FF:000016">
    <property type="entry name" value="B-cell linker protein isoform 2"/>
    <property type="match status" value="1"/>
</dbReference>
<dbReference type="SMART" id="SM00252">
    <property type="entry name" value="SH2"/>
    <property type="match status" value="1"/>
</dbReference>
<feature type="domain" description="SH2" evidence="4">
    <location>
        <begin position="235"/>
        <end position="347"/>
    </location>
</feature>
<dbReference type="InterPro" id="IPR036860">
    <property type="entry name" value="SH2_dom_sf"/>
</dbReference>
<evidence type="ECO:0000259" key="4">
    <source>
        <dbReference type="PROSITE" id="PS50001"/>
    </source>
</evidence>